<comment type="caution">
    <text evidence="2">The sequence shown here is derived from an EMBL/GenBank/DDBJ whole genome shotgun (WGS) entry which is preliminary data.</text>
</comment>
<feature type="compositionally biased region" description="Basic residues" evidence="1">
    <location>
        <begin position="1"/>
        <end position="16"/>
    </location>
</feature>
<gene>
    <name evidence="2" type="ORF">E2C01_023291</name>
</gene>
<dbReference type="Proteomes" id="UP000324222">
    <property type="component" value="Unassembled WGS sequence"/>
</dbReference>
<proteinExistence type="predicted"/>
<dbReference type="AlphaFoldDB" id="A0A5B7E9L1"/>
<name>A0A5B7E9L1_PORTR</name>
<organism evidence="2 3">
    <name type="scientific">Portunus trituberculatus</name>
    <name type="common">Swimming crab</name>
    <name type="synonym">Neptunus trituberculatus</name>
    <dbReference type="NCBI Taxonomy" id="210409"/>
    <lineage>
        <taxon>Eukaryota</taxon>
        <taxon>Metazoa</taxon>
        <taxon>Ecdysozoa</taxon>
        <taxon>Arthropoda</taxon>
        <taxon>Crustacea</taxon>
        <taxon>Multicrustacea</taxon>
        <taxon>Malacostraca</taxon>
        <taxon>Eumalacostraca</taxon>
        <taxon>Eucarida</taxon>
        <taxon>Decapoda</taxon>
        <taxon>Pleocyemata</taxon>
        <taxon>Brachyura</taxon>
        <taxon>Eubrachyura</taxon>
        <taxon>Portunoidea</taxon>
        <taxon>Portunidae</taxon>
        <taxon>Portuninae</taxon>
        <taxon>Portunus</taxon>
    </lineage>
</organism>
<reference evidence="2 3" key="1">
    <citation type="submission" date="2019-05" db="EMBL/GenBank/DDBJ databases">
        <title>Another draft genome of Portunus trituberculatus and its Hox gene families provides insights of decapod evolution.</title>
        <authorList>
            <person name="Jeong J.-H."/>
            <person name="Song I."/>
            <person name="Kim S."/>
            <person name="Choi T."/>
            <person name="Kim D."/>
            <person name="Ryu S."/>
            <person name="Kim W."/>
        </authorList>
    </citation>
    <scope>NUCLEOTIDE SEQUENCE [LARGE SCALE GENOMIC DNA]</scope>
    <source>
        <tissue evidence="2">Muscle</tissue>
    </source>
</reference>
<feature type="compositionally biased region" description="Polar residues" evidence="1">
    <location>
        <begin position="17"/>
        <end position="32"/>
    </location>
</feature>
<evidence type="ECO:0000313" key="2">
    <source>
        <dbReference type="EMBL" id="MPC30037.1"/>
    </source>
</evidence>
<protein>
    <submittedName>
        <fullName evidence="2">Uncharacterized protein</fullName>
    </submittedName>
</protein>
<feature type="region of interest" description="Disordered" evidence="1">
    <location>
        <begin position="1"/>
        <end position="46"/>
    </location>
</feature>
<dbReference type="PROSITE" id="PS00430">
    <property type="entry name" value="TONB_DEPENDENT_REC_1"/>
    <property type="match status" value="1"/>
</dbReference>
<sequence length="68" mass="7778">MDRTSSRSRPRHHSHNQLRNDPAMTNNSATTTTKRRSKDAATADTTNTVTVIPPYNEYISDMFFTDTF</sequence>
<dbReference type="InterPro" id="IPR010916">
    <property type="entry name" value="TonB_box_CS"/>
</dbReference>
<evidence type="ECO:0000313" key="3">
    <source>
        <dbReference type="Proteomes" id="UP000324222"/>
    </source>
</evidence>
<accession>A0A5B7E9L1</accession>
<evidence type="ECO:0000256" key="1">
    <source>
        <dbReference type="SAM" id="MobiDB-lite"/>
    </source>
</evidence>
<keyword evidence="3" id="KW-1185">Reference proteome</keyword>
<dbReference type="EMBL" id="VSRR010002180">
    <property type="protein sequence ID" value="MPC30037.1"/>
    <property type="molecule type" value="Genomic_DNA"/>
</dbReference>